<dbReference type="InterPro" id="IPR037092">
    <property type="entry name" value="FlavoCytC_S_DH_flav-bd_sf"/>
</dbReference>
<feature type="domain" description="Sulfide dehydrogenase [flavocytochrome c] flavoprotein chain central" evidence="3">
    <location>
        <begin position="165"/>
        <end position="279"/>
    </location>
</feature>
<dbReference type="Pfam" id="PF21706">
    <property type="entry name" value="FCSD_central"/>
    <property type="match status" value="1"/>
</dbReference>
<dbReference type="Proteomes" id="UP001352263">
    <property type="component" value="Unassembled WGS sequence"/>
</dbReference>
<feature type="chain" id="PRO_5045097562" evidence="1">
    <location>
        <begin position="27"/>
        <end position="424"/>
    </location>
</feature>
<dbReference type="InterPro" id="IPR052541">
    <property type="entry name" value="SQRD"/>
</dbReference>
<evidence type="ECO:0000259" key="2">
    <source>
        <dbReference type="Pfam" id="PF09242"/>
    </source>
</evidence>
<dbReference type="PANTHER" id="PTHR43755">
    <property type="match status" value="1"/>
</dbReference>
<dbReference type="SUPFAM" id="SSF55424">
    <property type="entry name" value="FAD/NAD-linked reductases, dimerisation (C-terminal) domain"/>
    <property type="match status" value="1"/>
</dbReference>
<keyword evidence="5" id="KW-1185">Reference proteome</keyword>
<feature type="signal peptide" evidence="1">
    <location>
        <begin position="1"/>
        <end position="26"/>
    </location>
</feature>
<keyword evidence="1" id="KW-0732">Signal</keyword>
<sequence length="424" mass="45422">MRRRQFIKALGAFGAGTPFASIPAFAAPARPKVVVIGAGYGGAAAARYLRMWSNGGVDVTLVEPNASFVSCPLSNLVLGGSKQLGDLTLGYDALARRHGIRLVRDRARAIDAGKRIVRLASGGELAYDRLVLSPGVDFLFDSLPGLKLPGAQDTVLHAWKAGAQTVALRRQLEAMEDGGSFVMSIPPAPYRCPPGPYERACQVAHYFSRAKPKSKLVVLDGNEDVVSKGALFKRIWAERYKDLIDYRPSFRAVDVDAKTRTVISELGDEVQGKVLNVIPPQSAAAIAVQAGLANSNERWCEVDFLTFESTQEKNIHVLGDAIQTAPLMPKSAHMANQHAKICAAAIVDILAGRAPESKPMLTNTCYSYVSDKDVIHVTSVHAYDAGRKTLIAVPGAGGVSSAASELEGVYAGVWARNIWADTLL</sequence>
<dbReference type="InterPro" id="IPR016156">
    <property type="entry name" value="FAD/NAD-linked_Rdtase_dimer_sf"/>
</dbReference>
<dbReference type="SUPFAM" id="SSF51905">
    <property type="entry name" value="FAD/NAD(P)-binding domain"/>
    <property type="match status" value="2"/>
</dbReference>
<dbReference type="RefSeq" id="WP_326506686.1">
    <property type="nucleotide sequence ID" value="NZ_JAWIIV010000009.1"/>
</dbReference>
<evidence type="ECO:0000313" key="4">
    <source>
        <dbReference type="EMBL" id="MEC4719971.1"/>
    </source>
</evidence>
<evidence type="ECO:0000256" key="1">
    <source>
        <dbReference type="SAM" id="SignalP"/>
    </source>
</evidence>
<dbReference type="PANTHER" id="PTHR43755:SF1">
    <property type="entry name" value="FAD-DEPENDENT PYRIDINE NUCLEOTIDE-DISULPHIDE OXIDOREDUCTASE"/>
    <property type="match status" value="1"/>
</dbReference>
<dbReference type="Pfam" id="PF09242">
    <property type="entry name" value="FCSD-flav_bind"/>
    <property type="match status" value="1"/>
</dbReference>
<proteinExistence type="predicted"/>
<evidence type="ECO:0000313" key="5">
    <source>
        <dbReference type="Proteomes" id="UP001352263"/>
    </source>
</evidence>
<dbReference type="PROSITE" id="PS51318">
    <property type="entry name" value="TAT"/>
    <property type="match status" value="1"/>
</dbReference>
<accession>A0ABU6J8K7</accession>
<dbReference type="Gene3D" id="3.90.760.10">
    <property type="entry name" value="Flavocytochrome c sulphide dehydrogenase, flavin-binding domain"/>
    <property type="match status" value="1"/>
</dbReference>
<dbReference type="EMBL" id="JAWIIV010000009">
    <property type="protein sequence ID" value="MEC4719971.1"/>
    <property type="molecule type" value="Genomic_DNA"/>
</dbReference>
<name>A0ABU6J8K7_9BURK</name>
<dbReference type="InterPro" id="IPR049386">
    <property type="entry name" value="FCSD_central"/>
</dbReference>
<dbReference type="InterPro" id="IPR015323">
    <property type="entry name" value="FlavoCytC_S_DH_flav-bd"/>
</dbReference>
<feature type="domain" description="Flavocytochrome c sulphide dehydrogenase flavin-binding" evidence="2">
    <location>
        <begin position="358"/>
        <end position="423"/>
    </location>
</feature>
<protein>
    <submittedName>
        <fullName evidence="4">NAD(P)/FAD-dependent oxidoreductase</fullName>
    </submittedName>
</protein>
<organism evidence="4 5">
    <name type="scientific">Noviherbaspirillum album</name>
    <dbReference type="NCBI Taxonomy" id="3080276"/>
    <lineage>
        <taxon>Bacteria</taxon>
        <taxon>Pseudomonadati</taxon>
        <taxon>Pseudomonadota</taxon>
        <taxon>Betaproteobacteria</taxon>
        <taxon>Burkholderiales</taxon>
        <taxon>Oxalobacteraceae</taxon>
        <taxon>Noviherbaspirillum</taxon>
    </lineage>
</organism>
<dbReference type="InterPro" id="IPR006311">
    <property type="entry name" value="TAT_signal"/>
</dbReference>
<dbReference type="InterPro" id="IPR036188">
    <property type="entry name" value="FAD/NAD-bd_sf"/>
</dbReference>
<comment type="caution">
    <text evidence="4">The sequence shown here is derived from an EMBL/GenBank/DDBJ whole genome shotgun (WGS) entry which is preliminary data.</text>
</comment>
<evidence type="ECO:0000259" key="3">
    <source>
        <dbReference type="Pfam" id="PF21706"/>
    </source>
</evidence>
<gene>
    <name evidence="4" type="ORF">RY831_12485</name>
</gene>
<dbReference type="Gene3D" id="3.50.50.60">
    <property type="entry name" value="FAD/NAD(P)-binding domain"/>
    <property type="match status" value="2"/>
</dbReference>
<reference evidence="4 5" key="1">
    <citation type="submission" date="2023-10" db="EMBL/GenBank/DDBJ databases">
        <title>Noviherbaspirillum sp. CPCC 100848 genome assembly.</title>
        <authorList>
            <person name="Li X.Y."/>
            <person name="Fang X.M."/>
        </authorList>
    </citation>
    <scope>NUCLEOTIDE SEQUENCE [LARGE SCALE GENOMIC DNA]</scope>
    <source>
        <strain evidence="4 5">CPCC 100848</strain>
    </source>
</reference>